<dbReference type="EnsemblMetazoa" id="XM_030995554">
    <property type="protein sequence ID" value="XP_030851414"/>
    <property type="gene ID" value="LOC115928421"/>
</dbReference>
<dbReference type="InParanoid" id="A0A7M7PI09"/>
<dbReference type="PANTHER" id="PTHR11923">
    <property type="entry name" value="SCAVENGER RECEPTOR CLASS B TYPE-1 SR-B1"/>
    <property type="match status" value="1"/>
</dbReference>
<protein>
    <submittedName>
        <fullName evidence="7">Uncharacterized protein</fullName>
    </submittedName>
</protein>
<dbReference type="InterPro" id="IPR002159">
    <property type="entry name" value="CD36_fam"/>
</dbReference>
<accession>A0A7M7PI09</accession>
<evidence type="ECO:0000256" key="5">
    <source>
        <dbReference type="ARBA" id="ARBA00023136"/>
    </source>
</evidence>
<evidence type="ECO:0000313" key="7">
    <source>
        <dbReference type="EnsemblMetazoa" id="XP_030851414"/>
    </source>
</evidence>
<evidence type="ECO:0000256" key="6">
    <source>
        <dbReference type="ARBA" id="ARBA00023180"/>
    </source>
</evidence>
<dbReference type="RefSeq" id="XP_030851414.1">
    <property type="nucleotide sequence ID" value="XM_030995554.1"/>
</dbReference>
<keyword evidence="5" id="KW-0472">Membrane</keyword>
<keyword evidence="6" id="KW-0325">Glycoprotein</keyword>
<sequence length="109" mass="12362">MKSFVFDLEMSVGPESDTFTAINGPVFTIAHWLKNAPDLVQKAWELIHELSKADVIIELSVDGFVWGYPDKYLELAQRILGKEVIPFTNFGILMGYNNSDDGFWSGVYR</sequence>
<proteinExistence type="inferred from homology"/>
<organism evidence="7 8">
    <name type="scientific">Strongylocentrotus purpuratus</name>
    <name type="common">Purple sea urchin</name>
    <dbReference type="NCBI Taxonomy" id="7668"/>
    <lineage>
        <taxon>Eukaryota</taxon>
        <taxon>Metazoa</taxon>
        <taxon>Echinodermata</taxon>
        <taxon>Eleutherozoa</taxon>
        <taxon>Echinozoa</taxon>
        <taxon>Echinoidea</taxon>
        <taxon>Euechinoidea</taxon>
        <taxon>Echinacea</taxon>
        <taxon>Camarodonta</taxon>
        <taxon>Echinidea</taxon>
        <taxon>Strongylocentrotidae</taxon>
        <taxon>Strongylocentrotus</taxon>
    </lineage>
</organism>
<comment type="similarity">
    <text evidence="2">Belongs to the CD36 family.</text>
</comment>
<evidence type="ECO:0000256" key="2">
    <source>
        <dbReference type="ARBA" id="ARBA00010532"/>
    </source>
</evidence>
<keyword evidence="3" id="KW-0812">Transmembrane</keyword>
<name>A0A7M7PI09_STRPU</name>
<dbReference type="Pfam" id="PF01130">
    <property type="entry name" value="CD36"/>
    <property type="match status" value="1"/>
</dbReference>
<dbReference type="GeneID" id="115928421"/>
<reference evidence="7" key="2">
    <citation type="submission" date="2021-01" db="UniProtKB">
        <authorList>
            <consortium name="EnsemblMetazoa"/>
        </authorList>
    </citation>
    <scope>IDENTIFICATION</scope>
</reference>
<evidence type="ECO:0000256" key="3">
    <source>
        <dbReference type="ARBA" id="ARBA00022692"/>
    </source>
</evidence>
<dbReference type="OrthoDB" id="195015at2759"/>
<evidence type="ECO:0000256" key="1">
    <source>
        <dbReference type="ARBA" id="ARBA00004370"/>
    </source>
</evidence>
<dbReference type="Proteomes" id="UP000007110">
    <property type="component" value="Unassembled WGS sequence"/>
</dbReference>
<dbReference type="GO" id="GO:0016020">
    <property type="term" value="C:membrane"/>
    <property type="evidence" value="ECO:0007669"/>
    <property type="project" value="UniProtKB-SubCell"/>
</dbReference>
<dbReference type="PANTHER" id="PTHR11923:SF12">
    <property type="entry name" value="PLATELET GLYCOPROTEIN 4"/>
    <property type="match status" value="1"/>
</dbReference>
<keyword evidence="4" id="KW-1133">Transmembrane helix</keyword>
<dbReference type="KEGG" id="spu:115928421"/>
<keyword evidence="8" id="KW-1185">Reference proteome</keyword>
<evidence type="ECO:0000256" key="4">
    <source>
        <dbReference type="ARBA" id="ARBA00022989"/>
    </source>
</evidence>
<dbReference type="AlphaFoldDB" id="A0A7M7PI09"/>
<evidence type="ECO:0000313" key="8">
    <source>
        <dbReference type="Proteomes" id="UP000007110"/>
    </source>
</evidence>
<comment type="subcellular location">
    <subcellularLocation>
        <location evidence="1">Membrane</location>
    </subcellularLocation>
</comment>
<reference evidence="8" key="1">
    <citation type="submission" date="2015-02" db="EMBL/GenBank/DDBJ databases">
        <title>Genome sequencing for Strongylocentrotus purpuratus.</title>
        <authorList>
            <person name="Murali S."/>
            <person name="Liu Y."/>
            <person name="Vee V."/>
            <person name="English A."/>
            <person name="Wang M."/>
            <person name="Skinner E."/>
            <person name="Han Y."/>
            <person name="Muzny D.M."/>
            <person name="Worley K.C."/>
            <person name="Gibbs R.A."/>
        </authorList>
    </citation>
    <scope>NUCLEOTIDE SEQUENCE</scope>
</reference>